<evidence type="ECO:0000256" key="4">
    <source>
        <dbReference type="SAM" id="MobiDB-lite"/>
    </source>
</evidence>
<sequence length="773" mass="84169">MDPLSITAAGIAFAGAISQAGKCIQRLRAIRQAPVEINLLLEEVLDLNDLLKQLEPTSTSTQSQRFDALPASQSPSQSQHTVSPVAGLDWQIARTSSKLQELDSLIQEHASKPARFGIDHLGPELIILLARIQVDRVESAIERVSAQQDETTRLLTALVSALGPQLPLTPPAFDFEANAIGCTFHVPIKDFQENASVNQPTEKTMTMTRHQQSIATTGSGPTKGMQVYARKSTAHCKTWCSCTCHKKHVLRMKQPFTNAIGSFCFAYSGLPWVTARCDEKSCASKSLPSIAMTVQFPAWFLKRCLSTSLTYAPAAGPNINIKLPRTVDWTWKLWRYAPEGNLCAIKDLFATGAASPWDVSPLGGSALHYAAGHGQFEVCRFLIDQGALTNQEDGFNKSPTELAWEKIFSGDLTEDKASIVASMFDDDEFLQSRQFTVLHKIVLGLIPKQLQDELEYSTKDIDVVDSSGRTCVSWAAARGDGKSVQTLLQYGANPNLPDTQGSTPLHHVRNAACCNILLAHGANIAARNSYGHTALHAVTRGKGSLPLLDALVKAGIDINVPDHSGETALRNTTVAIEKYTDCVRYLLDNGADMGCVTDGTDNLLHNATAYDAHEIMHLLFERGADYTLTNVYGMTILHVAARLATSGTVRVLKQYGLARIDTKALDYVGKSATNYLDEREEDSTDSYFRAEFEDLLKSIEASQRETLTLVSEMAALDIAKAGTVTCLTPVSASGDDDDEYDTLFQSEGLGHGTPLFYDALEQPDSAVPVEILV</sequence>
<dbReference type="SMART" id="SM00248">
    <property type="entry name" value="ANK"/>
    <property type="match status" value="7"/>
</dbReference>
<feature type="region of interest" description="Disordered" evidence="4">
    <location>
        <begin position="58"/>
        <end position="83"/>
    </location>
</feature>
<dbReference type="SUPFAM" id="SSF48403">
    <property type="entry name" value="Ankyrin repeat"/>
    <property type="match status" value="2"/>
</dbReference>
<dbReference type="PROSITE" id="PS50088">
    <property type="entry name" value="ANK_REPEAT"/>
    <property type="match status" value="3"/>
</dbReference>
<dbReference type="PANTHER" id="PTHR24173:SF74">
    <property type="entry name" value="ANKYRIN REPEAT DOMAIN-CONTAINING PROTEIN 16"/>
    <property type="match status" value="1"/>
</dbReference>
<comment type="caution">
    <text evidence="5">The sequence shown here is derived from an EMBL/GenBank/DDBJ whole genome shotgun (WGS) entry which is preliminary data.</text>
</comment>
<keyword evidence="1" id="KW-0677">Repeat</keyword>
<gene>
    <name evidence="5" type="ORF">ALECFALPRED_002012</name>
</gene>
<dbReference type="AlphaFoldDB" id="A0A8H3IKF0"/>
<dbReference type="Pfam" id="PF00023">
    <property type="entry name" value="Ank"/>
    <property type="match status" value="1"/>
</dbReference>
<dbReference type="Proteomes" id="UP000664203">
    <property type="component" value="Unassembled WGS sequence"/>
</dbReference>
<dbReference type="EMBL" id="CAJPDR010000152">
    <property type="protein sequence ID" value="CAF9922133.1"/>
    <property type="molecule type" value="Genomic_DNA"/>
</dbReference>
<organism evidence="5 6">
    <name type="scientific">Alectoria fallacina</name>
    <dbReference type="NCBI Taxonomy" id="1903189"/>
    <lineage>
        <taxon>Eukaryota</taxon>
        <taxon>Fungi</taxon>
        <taxon>Dikarya</taxon>
        <taxon>Ascomycota</taxon>
        <taxon>Pezizomycotina</taxon>
        <taxon>Lecanoromycetes</taxon>
        <taxon>OSLEUM clade</taxon>
        <taxon>Lecanoromycetidae</taxon>
        <taxon>Lecanorales</taxon>
        <taxon>Lecanorineae</taxon>
        <taxon>Parmeliaceae</taxon>
        <taxon>Alectoria</taxon>
    </lineage>
</organism>
<dbReference type="Gene3D" id="1.25.40.20">
    <property type="entry name" value="Ankyrin repeat-containing domain"/>
    <property type="match status" value="3"/>
</dbReference>
<evidence type="ECO:0000313" key="5">
    <source>
        <dbReference type="EMBL" id="CAF9922133.1"/>
    </source>
</evidence>
<evidence type="ECO:0008006" key="7">
    <source>
        <dbReference type="Google" id="ProtNLM"/>
    </source>
</evidence>
<reference evidence="5" key="1">
    <citation type="submission" date="2021-03" db="EMBL/GenBank/DDBJ databases">
        <authorList>
            <person name="Tagirdzhanova G."/>
        </authorList>
    </citation>
    <scope>NUCLEOTIDE SEQUENCE</scope>
</reference>
<evidence type="ECO:0000256" key="3">
    <source>
        <dbReference type="PROSITE-ProRule" id="PRU00023"/>
    </source>
</evidence>
<dbReference type="Pfam" id="PF12796">
    <property type="entry name" value="Ank_2"/>
    <property type="match status" value="2"/>
</dbReference>
<keyword evidence="6" id="KW-1185">Reference proteome</keyword>
<feature type="repeat" description="ANK" evidence="3">
    <location>
        <begin position="362"/>
        <end position="394"/>
    </location>
</feature>
<evidence type="ECO:0000313" key="6">
    <source>
        <dbReference type="Proteomes" id="UP000664203"/>
    </source>
</evidence>
<dbReference type="OrthoDB" id="539213at2759"/>
<dbReference type="InterPro" id="IPR002110">
    <property type="entry name" value="Ankyrin_rpt"/>
</dbReference>
<evidence type="ECO:0000256" key="1">
    <source>
        <dbReference type="ARBA" id="ARBA00022737"/>
    </source>
</evidence>
<feature type="compositionally biased region" description="Polar residues" evidence="4">
    <location>
        <begin position="203"/>
        <end position="220"/>
    </location>
</feature>
<protein>
    <recommendedName>
        <fullName evidence="7">Ankyrin</fullName>
    </recommendedName>
</protein>
<name>A0A8H3IKF0_9LECA</name>
<proteinExistence type="predicted"/>
<feature type="region of interest" description="Disordered" evidence="4">
    <location>
        <begin position="203"/>
        <end position="222"/>
    </location>
</feature>
<keyword evidence="2 3" id="KW-0040">ANK repeat</keyword>
<dbReference type="PANTHER" id="PTHR24173">
    <property type="entry name" value="ANKYRIN REPEAT CONTAINING"/>
    <property type="match status" value="1"/>
</dbReference>
<dbReference type="PROSITE" id="PS50297">
    <property type="entry name" value="ANK_REP_REGION"/>
    <property type="match status" value="2"/>
</dbReference>
<dbReference type="InterPro" id="IPR036770">
    <property type="entry name" value="Ankyrin_rpt-contain_sf"/>
</dbReference>
<accession>A0A8H3IKF0</accession>
<evidence type="ECO:0000256" key="2">
    <source>
        <dbReference type="ARBA" id="ARBA00023043"/>
    </source>
</evidence>
<feature type="repeat" description="ANK" evidence="3">
    <location>
        <begin position="530"/>
        <end position="563"/>
    </location>
</feature>
<feature type="repeat" description="ANK" evidence="3">
    <location>
        <begin position="467"/>
        <end position="499"/>
    </location>
</feature>